<feature type="transmembrane region" description="Helical" evidence="1">
    <location>
        <begin position="97"/>
        <end position="117"/>
    </location>
</feature>
<keyword evidence="1" id="KW-0472">Membrane</keyword>
<feature type="transmembrane region" description="Helical" evidence="1">
    <location>
        <begin position="67"/>
        <end position="85"/>
    </location>
</feature>
<accession>Q11CX2</accession>
<feature type="transmembrane region" description="Helical" evidence="1">
    <location>
        <begin position="20"/>
        <end position="46"/>
    </location>
</feature>
<sequence>MEFLQAIEQLAPIRALRISFYAYPLVNAAHVLAIGALVTSVTLMDLRILGFLTAQERRPFLKLMRRVGIAAFCGAAATGLLLFSVRASEYFFNPAFRLKMVLIALAGLNLLALRLFASGPGGMPRERSAVIFAGLSMVLWLGVLVCGRFIGFL</sequence>
<reference evidence="2" key="1">
    <citation type="submission" date="2006-06" db="EMBL/GenBank/DDBJ databases">
        <title>Complete sequence of chromosome of Chelativorans sp. BNC1.</title>
        <authorList>
            <consortium name="US DOE Joint Genome Institute"/>
            <person name="Copeland A."/>
            <person name="Lucas S."/>
            <person name="Lapidus A."/>
            <person name="Barry K."/>
            <person name="Detter J.C."/>
            <person name="Glavina del Rio T."/>
            <person name="Hammon N."/>
            <person name="Israni S."/>
            <person name="Dalin E."/>
            <person name="Tice H."/>
            <person name="Pitluck S."/>
            <person name="Chertkov O."/>
            <person name="Brettin T."/>
            <person name="Bruce D."/>
            <person name="Han C."/>
            <person name="Tapia R."/>
            <person name="Gilna P."/>
            <person name="Schmutz J."/>
            <person name="Larimer F."/>
            <person name="Land M."/>
            <person name="Hauser L."/>
            <person name="Kyrpides N."/>
            <person name="Mikhailova N."/>
            <person name="Richardson P."/>
        </authorList>
    </citation>
    <scope>NUCLEOTIDE SEQUENCE</scope>
    <source>
        <strain evidence="2">BNC1</strain>
    </source>
</reference>
<dbReference type="OrthoDB" id="118399at2"/>
<name>Q11CX2_CHESB</name>
<dbReference type="EMBL" id="CP000390">
    <property type="protein sequence ID" value="ABG64753.1"/>
    <property type="molecule type" value="Genomic_DNA"/>
</dbReference>
<dbReference type="KEGG" id="mes:Meso_3382"/>
<evidence type="ECO:0000313" key="2">
    <source>
        <dbReference type="EMBL" id="ABG64753.1"/>
    </source>
</evidence>
<dbReference type="eggNOG" id="ENOG5032YK1">
    <property type="taxonomic scope" value="Bacteria"/>
</dbReference>
<feature type="transmembrane region" description="Helical" evidence="1">
    <location>
        <begin position="129"/>
        <end position="150"/>
    </location>
</feature>
<evidence type="ECO:0008006" key="3">
    <source>
        <dbReference type="Google" id="ProtNLM"/>
    </source>
</evidence>
<dbReference type="STRING" id="266779.Meso_3382"/>
<evidence type="ECO:0000256" key="1">
    <source>
        <dbReference type="SAM" id="Phobius"/>
    </source>
</evidence>
<dbReference type="AlphaFoldDB" id="Q11CX2"/>
<keyword evidence="1" id="KW-1133">Transmembrane helix</keyword>
<organism evidence="2">
    <name type="scientific">Chelativorans sp. (strain BNC1)</name>
    <dbReference type="NCBI Taxonomy" id="266779"/>
    <lineage>
        <taxon>Bacteria</taxon>
        <taxon>Pseudomonadati</taxon>
        <taxon>Pseudomonadota</taxon>
        <taxon>Alphaproteobacteria</taxon>
        <taxon>Hyphomicrobiales</taxon>
        <taxon>Phyllobacteriaceae</taxon>
        <taxon>Chelativorans</taxon>
    </lineage>
</organism>
<keyword evidence="1" id="KW-0812">Transmembrane</keyword>
<protein>
    <recommendedName>
        <fullName evidence="3">DUF2214 domain-containing protein</fullName>
    </recommendedName>
</protein>
<dbReference type="HOGENOM" id="CLU_116250_1_0_5"/>
<proteinExistence type="predicted"/>
<gene>
    <name evidence="2" type="ordered locus">Meso_3382</name>
</gene>